<dbReference type="InterPro" id="IPR013378">
    <property type="entry name" value="InlB-like_B-rpt"/>
</dbReference>
<dbReference type="Pfam" id="PF18889">
    <property type="entry name" value="Beta_helix_3"/>
    <property type="match status" value="5"/>
</dbReference>
<dbReference type="Gene3D" id="2.60.40.4270">
    <property type="entry name" value="Listeria-Bacteroides repeat domain"/>
    <property type="match status" value="3"/>
</dbReference>
<evidence type="ECO:0000256" key="1">
    <source>
        <dbReference type="ARBA" id="ARBA00004196"/>
    </source>
</evidence>
<protein>
    <recommendedName>
        <fullName evidence="4">Bacterial repeat domain-containing protein</fullName>
    </recommendedName>
</protein>
<dbReference type="Proteomes" id="UP000237755">
    <property type="component" value="Unassembled WGS sequence"/>
</dbReference>
<dbReference type="InterPro" id="IPR042229">
    <property type="entry name" value="Listeria/Bacterioides_rpt_sf"/>
</dbReference>
<accession>A0ABX5ASD8</accession>
<dbReference type="NCBIfam" id="TIGR02543">
    <property type="entry name" value="List_Bact_rpt"/>
    <property type="match status" value="2"/>
</dbReference>
<dbReference type="EMBL" id="MPZN01000065">
    <property type="protein sequence ID" value="PPL15317.1"/>
    <property type="molecule type" value="Genomic_DNA"/>
</dbReference>
<name>A0ABX5ASD8_9MICO</name>
<keyword evidence="3" id="KW-1185">Reference proteome</keyword>
<evidence type="ECO:0000313" key="2">
    <source>
        <dbReference type="EMBL" id="PPL15317.1"/>
    </source>
</evidence>
<evidence type="ECO:0008006" key="4">
    <source>
        <dbReference type="Google" id="ProtNLM"/>
    </source>
</evidence>
<dbReference type="Pfam" id="PF09479">
    <property type="entry name" value="Flg_new"/>
    <property type="match status" value="3"/>
</dbReference>
<proteinExistence type="predicted"/>
<evidence type="ECO:0000313" key="3">
    <source>
        <dbReference type="Proteomes" id="UP000237755"/>
    </source>
</evidence>
<reference evidence="2 3" key="1">
    <citation type="journal article" date="2008" name="Int. J. Syst. Evol. Microbiol.">
        <title>Leifsonia pindariensis sp. nov., isolated from the Pindari glacier of the Indian Himalayas, and emended description of the genus Leifsonia.</title>
        <authorList>
            <person name="Reddy G.S."/>
            <person name="Prabagaran S.R."/>
            <person name="Shivaji S."/>
        </authorList>
    </citation>
    <scope>NUCLEOTIDE SEQUENCE [LARGE SCALE GENOMIC DNA]</scope>
    <source>
        <strain evidence="2 3">PON 10</strain>
    </source>
</reference>
<comment type="subcellular location">
    <subcellularLocation>
        <location evidence="1">Cell envelope</location>
    </subcellularLocation>
</comment>
<gene>
    <name evidence="2" type="ORF">GY24_14550</name>
</gene>
<sequence length="685" mass="67255">MVVAASFSITPAAPARASEITVTTPTEIAAAFGTDGSTVTLGGPISVSRDDTRLVVPANGHITLDLAGHRLETRGGNYDAGIEVELGSHLTIQDSGSGGVLQVEGGTYGAGIGARYSGDGGTVTINGGTVIAQGGENGAGIGGGTGTGDTGIGGTTIINGGTVTATGGNSAAGIGGGSNGLGGTTTISGGTVTARGGAYGSGIGGGAHRAGGNTTISGGTVTATAGRDSSGIGGGLGKAGGSTTISGGEVLATGSGTGAAIGGSDRGAGGDLTIGPDALVTVASGEPRFASPTIGGGLSSTAFGTLDNQGTLTVASGSMLAIPADAWPVNSGRLINNGTLSNSGTFGNSGVIANAGQLNNAGALENTGSIVNSGTATVNDPQLGITRNNFRLEFDTRNGSPAGTIAPLRAYATSLASAEIALPLGPTAVPTGHSFGGWVAGDPAVAFTRTSTISADTTVSALWIPNSHAVTFDARGGSPVTGIAADFGSRITAPVAPERAGYAFAGWFTDAGATLPWDFDTARIAGDLTLHAGWDANSHTVTFDARGGVPVASVTADFDSTITAPDEPTRAGHGFTGWFTNPEATVPWDFDTALIAGDLTLYAGWSVNSYAVTFDARGGSPVAGITADFGTRIAEPSAPERLGYTFAGWFTNDTATSAWDFHTARIRGRADPLCGVEGRKAHGRL</sequence>
<organism evidence="2 3">
    <name type="scientific">Microterricola pindariensis</name>
    <dbReference type="NCBI Taxonomy" id="478010"/>
    <lineage>
        <taxon>Bacteria</taxon>
        <taxon>Bacillati</taxon>
        <taxon>Actinomycetota</taxon>
        <taxon>Actinomycetes</taxon>
        <taxon>Micrococcales</taxon>
        <taxon>Microbacteriaceae</taxon>
        <taxon>Microterricola</taxon>
    </lineage>
</organism>
<comment type="caution">
    <text evidence="2">The sequence shown here is derived from an EMBL/GenBank/DDBJ whole genome shotgun (WGS) entry which is preliminary data.</text>
</comment>